<dbReference type="AlphaFoldDB" id="A0A3B1DPT6"/>
<feature type="non-terminal residue" evidence="1">
    <location>
        <position position="20"/>
    </location>
</feature>
<dbReference type="EMBL" id="UOGK01000752">
    <property type="protein sequence ID" value="VAX42792.1"/>
    <property type="molecule type" value="Genomic_DNA"/>
</dbReference>
<gene>
    <name evidence="1" type="ORF">MNBD_PLANCTO03-2048</name>
</gene>
<evidence type="ECO:0000313" key="1">
    <source>
        <dbReference type="EMBL" id="VAX42792.1"/>
    </source>
</evidence>
<protein>
    <submittedName>
        <fullName evidence="1">Uncharacterized protein</fullName>
    </submittedName>
</protein>
<proteinExistence type="predicted"/>
<accession>A0A3B1DPT6</accession>
<organism evidence="1">
    <name type="scientific">hydrothermal vent metagenome</name>
    <dbReference type="NCBI Taxonomy" id="652676"/>
    <lineage>
        <taxon>unclassified sequences</taxon>
        <taxon>metagenomes</taxon>
        <taxon>ecological metagenomes</taxon>
    </lineage>
</organism>
<reference evidence="1" key="1">
    <citation type="submission" date="2018-06" db="EMBL/GenBank/DDBJ databases">
        <authorList>
            <person name="Zhirakovskaya E."/>
        </authorList>
    </citation>
    <scope>NUCLEOTIDE SEQUENCE</scope>
</reference>
<sequence length="20" mass="2178">MPTLDTTFVPAEIDATVWGN</sequence>
<name>A0A3B1DPT6_9ZZZZ</name>